<dbReference type="InterPro" id="IPR036396">
    <property type="entry name" value="Cyt_P450_sf"/>
</dbReference>
<dbReference type="InterPro" id="IPR001128">
    <property type="entry name" value="Cyt_P450"/>
</dbReference>
<comment type="function">
    <text evidence="8">Cytochromes P450 are a group of heme-thiolate monooxygenases. They oxidize a variety of structurally unrelated compounds, including steroids, fatty acids, and xenobiotics.</text>
</comment>
<gene>
    <name evidence="12" type="primary">LOC116305462</name>
</gene>
<dbReference type="GO" id="GO:0005506">
    <property type="term" value="F:iron ion binding"/>
    <property type="evidence" value="ECO:0007669"/>
    <property type="project" value="InterPro"/>
</dbReference>
<dbReference type="Gene3D" id="1.10.630.10">
    <property type="entry name" value="Cytochrome P450"/>
    <property type="match status" value="1"/>
</dbReference>
<dbReference type="Proteomes" id="UP000515163">
    <property type="component" value="Unplaced"/>
</dbReference>
<dbReference type="GO" id="GO:0020037">
    <property type="term" value="F:heme binding"/>
    <property type="evidence" value="ECO:0007669"/>
    <property type="project" value="InterPro"/>
</dbReference>
<evidence type="ECO:0000256" key="9">
    <source>
        <dbReference type="PIRSR" id="PIRSR602401-1"/>
    </source>
</evidence>
<evidence type="ECO:0000256" key="2">
    <source>
        <dbReference type="ARBA" id="ARBA00010617"/>
    </source>
</evidence>
<dbReference type="CDD" id="cd11055">
    <property type="entry name" value="CYP3A-like"/>
    <property type="match status" value="1"/>
</dbReference>
<dbReference type="InterPro" id="IPR017972">
    <property type="entry name" value="Cyt_P450_CS"/>
</dbReference>
<name>A0A6P8IVU7_ACTTE</name>
<comment type="similarity">
    <text evidence="2 10">Belongs to the cytochrome P450 family.</text>
</comment>
<organism evidence="11 12">
    <name type="scientific">Actinia tenebrosa</name>
    <name type="common">Australian red waratah sea anemone</name>
    <dbReference type="NCBI Taxonomy" id="6105"/>
    <lineage>
        <taxon>Eukaryota</taxon>
        <taxon>Metazoa</taxon>
        <taxon>Cnidaria</taxon>
        <taxon>Anthozoa</taxon>
        <taxon>Hexacorallia</taxon>
        <taxon>Actiniaria</taxon>
        <taxon>Actiniidae</taxon>
        <taxon>Actinia</taxon>
    </lineage>
</organism>
<dbReference type="InParanoid" id="A0A6P8IVU7"/>
<protein>
    <submittedName>
        <fullName evidence="12">Cytochrome P450 3A4-like isoform X1</fullName>
    </submittedName>
</protein>
<comment type="cofactor">
    <cofactor evidence="1 9">
        <name>heme</name>
        <dbReference type="ChEBI" id="CHEBI:30413"/>
    </cofactor>
</comment>
<sequence length="482" mass="55348">MWLILATIIVLIISLYWFGTYKYSVIKSFNIPGSTPWPYVGNIPDILKYGGIKNMLLEYRKRYGNVFHFSIGQSPMVVVADPELVKLITVKDFDKFRNRHISIKLPPPNNSGIGAAVDDQWKRIRSTLTPTFSASKMKQMVSLIDESCQVLIGKFREAADTGRTIKASSCYQQYILEVLLKTAFGMEVDFQNNPNEKIVTTVRSSFESRQYLDMFFKSLPFSSLAMKLFSQVLVKKFFSFFNGIAMQIIQQRKEKGVDAGRKDLMYLMMNTVDNEGERKLTDDEISAQSVTFLTAGLHTTSTFLSIASYWLAHYPEIQDKLIEEIDAAFAANPEKPIYDLIHELEYLDCFFNETLRFSMAAELQISRHCSQTCTINGVHFPRGTVVVLCYFLLHNDPDAWEEPFKFDPERHRGPVKEKRHPYQFHPFGVGPRSCIGMRLAQLEGKLTLVRLLREFRFALAPETKHPDGSIPKVVEIRVENRH</sequence>
<dbReference type="PRINTS" id="PR00463">
    <property type="entry name" value="EP450I"/>
</dbReference>
<accession>A0A6P8IVU7</accession>
<dbReference type="KEGG" id="aten:116305462"/>
<evidence type="ECO:0000313" key="12">
    <source>
        <dbReference type="RefSeq" id="XP_031571229.1"/>
    </source>
</evidence>
<evidence type="ECO:0000256" key="1">
    <source>
        <dbReference type="ARBA" id="ARBA00001971"/>
    </source>
</evidence>
<dbReference type="GO" id="GO:0016705">
    <property type="term" value="F:oxidoreductase activity, acting on paired donors, with incorporation or reduction of molecular oxygen"/>
    <property type="evidence" value="ECO:0007669"/>
    <property type="project" value="InterPro"/>
</dbReference>
<keyword evidence="3 9" id="KW-0349">Heme</keyword>
<dbReference type="InterPro" id="IPR002401">
    <property type="entry name" value="Cyt_P450_E_grp-I"/>
</dbReference>
<keyword evidence="7 10" id="KW-0503">Monooxygenase</keyword>
<keyword evidence="6 9" id="KW-0408">Iron</keyword>
<evidence type="ECO:0000256" key="6">
    <source>
        <dbReference type="ARBA" id="ARBA00023004"/>
    </source>
</evidence>
<reference evidence="12" key="1">
    <citation type="submission" date="2025-08" db="UniProtKB">
        <authorList>
            <consortium name="RefSeq"/>
        </authorList>
    </citation>
    <scope>IDENTIFICATION</scope>
    <source>
        <tissue evidence="12">Tentacle</tissue>
    </source>
</reference>
<dbReference type="OrthoDB" id="1470350at2759"/>
<proteinExistence type="inferred from homology"/>
<dbReference type="InterPro" id="IPR050705">
    <property type="entry name" value="Cytochrome_P450_3A"/>
</dbReference>
<dbReference type="Pfam" id="PF00067">
    <property type="entry name" value="p450"/>
    <property type="match status" value="1"/>
</dbReference>
<keyword evidence="5 10" id="KW-0560">Oxidoreductase</keyword>
<dbReference type="GeneID" id="116305462"/>
<evidence type="ECO:0000256" key="3">
    <source>
        <dbReference type="ARBA" id="ARBA00022617"/>
    </source>
</evidence>
<dbReference type="PANTHER" id="PTHR24302:SF15">
    <property type="entry name" value="FATTY-ACID PEROXYGENASE"/>
    <property type="match status" value="1"/>
</dbReference>
<keyword evidence="4 9" id="KW-0479">Metal-binding</keyword>
<dbReference type="AlphaFoldDB" id="A0A6P8IVU7"/>
<feature type="binding site" description="axial binding residue" evidence="9">
    <location>
        <position position="434"/>
    </location>
    <ligand>
        <name>heme</name>
        <dbReference type="ChEBI" id="CHEBI:30413"/>
    </ligand>
    <ligandPart>
        <name>Fe</name>
        <dbReference type="ChEBI" id="CHEBI:18248"/>
    </ligandPart>
</feature>
<dbReference type="SUPFAM" id="SSF48264">
    <property type="entry name" value="Cytochrome P450"/>
    <property type="match status" value="1"/>
</dbReference>
<evidence type="ECO:0000256" key="5">
    <source>
        <dbReference type="ARBA" id="ARBA00023002"/>
    </source>
</evidence>
<evidence type="ECO:0000256" key="10">
    <source>
        <dbReference type="RuleBase" id="RU000461"/>
    </source>
</evidence>
<dbReference type="FunFam" id="1.10.630.10:FF:000182">
    <property type="entry name" value="Cytochrome P450 3A4"/>
    <property type="match status" value="1"/>
</dbReference>
<evidence type="ECO:0000256" key="8">
    <source>
        <dbReference type="ARBA" id="ARBA00043906"/>
    </source>
</evidence>
<evidence type="ECO:0000256" key="4">
    <source>
        <dbReference type="ARBA" id="ARBA00022723"/>
    </source>
</evidence>
<dbReference type="GO" id="GO:0008395">
    <property type="term" value="F:steroid hydroxylase activity"/>
    <property type="evidence" value="ECO:0007669"/>
    <property type="project" value="TreeGrafter"/>
</dbReference>
<dbReference type="PRINTS" id="PR00385">
    <property type="entry name" value="P450"/>
</dbReference>
<dbReference type="PROSITE" id="PS00086">
    <property type="entry name" value="CYTOCHROME_P450"/>
    <property type="match status" value="1"/>
</dbReference>
<dbReference type="PANTHER" id="PTHR24302">
    <property type="entry name" value="CYTOCHROME P450 FAMILY 3"/>
    <property type="match status" value="1"/>
</dbReference>
<dbReference type="RefSeq" id="XP_031571229.1">
    <property type="nucleotide sequence ID" value="XM_031715369.1"/>
</dbReference>
<evidence type="ECO:0000313" key="11">
    <source>
        <dbReference type="Proteomes" id="UP000515163"/>
    </source>
</evidence>
<evidence type="ECO:0000256" key="7">
    <source>
        <dbReference type="ARBA" id="ARBA00023033"/>
    </source>
</evidence>
<keyword evidence="11" id="KW-1185">Reference proteome</keyword>